<protein>
    <submittedName>
        <fullName evidence="1">Uncharacterized protein</fullName>
    </submittedName>
</protein>
<accession>A0A4Y2KG54</accession>
<name>A0A4Y2KG54_ARAVE</name>
<gene>
    <name evidence="1" type="ORF">AVEN_201759_1</name>
</gene>
<evidence type="ECO:0000313" key="2">
    <source>
        <dbReference type="Proteomes" id="UP000499080"/>
    </source>
</evidence>
<comment type="caution">
    <text evidence="1">The sequence shown here is derived from an EMBL/GenBank/DDBJ whole genome shotgun (WGS) entry which is preliminary data.</text>
</comment>
<dbReference type="Proteomes" id="UP000499080">
    <property type="component" value="Unassembled WGS sequence"/>
</dbReference>
<evidence type="ECO:0000313" key="1">
    <source>
        <dbReference type="EMBL" id="GBN00989.1"/>
    </source>
</evidence>
<proteinExistence type="predicted"/>
<dbReference type="AlphaFoldDB" id="A0A4Y2KG54"/>
<reference evidence="1 2" key="1">
    <citation type="journal article" date="2019" name="Sci. Rep.">
        <title>Orb-weaving spider Araneus ventricosus genome elucidates the spidroin gene catalogue.</title>
        <authorList>
            <person name="Kono N."/>
            <person name="Nakamura H."/>
            <person name="Ohtoshi R."/>
            <person name="Moran D.A.P."/>
            <person name="Shinohara A."/>
            <person name="Yoshida Y."/>
            <person name="Fujiwara M."/>
            <person name="Mori M."/>
            <person name="Tomita M."/>
            <person name="Arakawa K."/>
        </authorList>
    </citation>
    <scope>NUCLEOTIDE SEQUENCE [LARGE SCALE GENOMIC DNA]</scope>
</reference>
<dbReference type="EMBL" id="BGPR01004570">
    <property type="protein sequence ID" value="GBN00989.1"/>
    <property type="molecule type" value="Genomic_DNA"/>
</dbReference>
<keyword evidence="2" id="KW-1185">Reference proteome</keyword>
<sequence>MLDDIFLLCLSGMPWPCGKVLVLRLEGSKLETRFLENPPSTWGLVHIKSDFEGHMSSRWCGRMSGEGMSPQVSSLSSDRGSKLRGLSEKKSFLKTRYSCHAAVGHLN</sequence>
<organism evidence="1 2">
    <name type="scientific">Araneus ventricosus</name>
    <name type="common">Orbweaver spider</name>
    <name type="synonym">Epeira ventricosa</name>
    <dbReference type="NCBI Taxonomy" id="182803"/>
    <lineage>
        <taxon>Eukaryota</taxon>
        <taxon>Metazoa</taxon>
        <taxon>Ecdysozoa</taxon>
        <taxon>Arthropoda</taxon>
        <taxon>Chelicerata</taxon>
        <taxon>Arachnida</taxon>
        <taxon>Araneae</taxon>
        <taxon>Araneomorphae</taxon>
        <taxon>Entelegynae</taxon>
        <taxon>Araneoidea</taxon>
        <taxon>Araneidae</taxon>
        <taxon>Araneus</taxon>
    </lineage>
</organism>